<dbReference type="Proteomes" id="UP001346149">
    <property type="component" value="Unassembled WGS sequence"/>
</dbReference>
<keyword evidence="1" id="KW-0732">Signal</keyword>
<name>A0AAN7R6M2_TRANT</name>
<keyword evidence="3" id="KW-1185">Reference proteome</keyword>
<evidence type="ECO:0000313" key="2">
    <source>
        <dbReference type="EMBL" id="KAK4787818.1"/>
    </source>
</evidence>
<feature type="signal peptide" evidence="1">
    <location>
        <begin position="1"/>
        <end position="30"/>
    </location>
</feature>
<protein>
    <submittedName>
        <fullName evidence="2">Uncharacterized protein</fullName>
    </submittedName>
</protein>
<evidence type="ECO:0000256" key="1">
    <source>
        <dbReference type="SAM" id="SignalP"/>
    </source>
</evidence>
<comment type="caution">
    <text evidence="2">The sequence shown here is derived from an EMBL/GenBank/DDBJ whole genome shotgun (WGS) entry which is preliminary data.</text>
</comment>
<dbReference type="AlphaFoldDB" id="A0AAN7R6M2"/>
<accession>A0AAN7R6M2</accession>
<feature type="chain" id="PRO_5042910631" evidence="1">
    <location>
        <begin position="31"/>
        <end position="118"/>
    </location>
</feature>
<evidence type="ECO:0000313" key="3">
    <source>
        <dbReference type="Proteomes" id="UP001346149"/>
    </source>
</evidence>
<dbReference type="EMBL" id="JAXQNO010000012">
    <property type="protein sequence ID" value="KAK4787818.1"/>
    <property type="molecule type" value="Genomic_DNA"/>
</dbReference>
<gene>
    <name evidence="2" type="ORF">SAY86_011651</name>
</gene>
<proteinExistence type="predicted"/>
<organism evidence="2 3">
    <name type="scientific">Trapa natans</name>
    <name type="common">Water chestnut</name>
    <dbReference type="NCBI Taxonomy" id="22666"/>
    <lineage>
        <taxon>Eukaryota</taxon>
        <taxon>Viridiplantae</taxon>
        <taxon>Streptophyta</taxon>
        <taxon>Embryophyta</taxon>
        <taxon>Tracheophyta</taxon>
        <taxon>Spermatophyta</taxon>
        <taxon>Magnoliopsida</taxon>
        <taxon>eudicotyledons</taxon>
        <taxon>Gunneridae</taxon>
        <taxon>Pentapetalae</taxon>
        <taxon>rosids</taxon>
        <taxon>malvids</taxon>
        <taxon>Myrtales</taxon>
        <taxon>Lythraceae</taxon>
        <taxon>Trapa</taxon>
    </lineage>
</organism>
<sequence length="118" mass="13124">MARDITSIIRLRGLWCILLVITGTFHEVAAQAEVWNSREVALAGTASVKYVNKGIAEDVKGADDKVVVWETRGFRPTSPGHSPGDRYNGATKIEVTPIHRNRLISITRKAYLFDRVFG</sequence>
<reference evidence="2 3" key="1">
    <citation type="journal article" date="2023" name="Hortic Res">
        <title>Pangenome of water caltrop reveals structural variations and asymmetric subgenome divergence after allopolyploidization.</title>
        <authorList>
            <person name="Zhang X."/>
            <person name="Chen Y."/>
            <person name="Wang L."/>
            <person name="Yuan Y."/>
            <person name="Fang M."/>
            <person name="Shi L."/>
            <person name="Lu R."/>
            <person name="Comes H.P."/>
            <person name="Ma Y."/>
            <person name="Chen Y."/>
            <person name="Huang G."/>
            <person name="Zhou Y."/>
            <person name="Zheng Z."/>
            <person name="Qiu Y."/>
        </authorList>
    </citation>
    <scope>NUCLEOTIDE SEQUENCE [LARGE SCALE GENOMIC DNA]</scope>
    <source>
        <strain evidence="2">F231</strain>
    </source>
</reference>